<dbReference type="Proteomes" id="UP001625374">
    <property type="component" value="Unassembled WGS sequence"/>
</dbReference>
<feature type="domain" description="S1 motif" evidence="6">
    <location>
        <begin position="296"/>
        <end position="365"/>
    </location>
</feature>
<sequence length="422" mass="46412">MAENENAQVQPAIDSDSDAESMSDVLRDVVDIAPGDLVQGEVLVIDNDKQVIVGLGGGQEGIIPPRELSTERFDHPSEVVKVGDVIDVVVLRDVKDKEQGSFVLSKKRVDQRKVWEDLQKIYDNGETIDAPVTRVVKGGLTVDAGVRGFVPASQMDVQYISDLNQFEGNTYTFKILEIDPNERQLILSRKVLLEAEQSKEREAALESLEVGSTVKGTVVRLTNFGAFVNVGGVDGLVHISEISHERIGHPKDKLSTGDEVEVKVLSVDKEQERISLSIKDNLPGPWDNLEEEIPVGSVVKGKVKRVTDFGAFVEVKPGVEGLVHISEMAHKHVETPHEVVAKDEEIDVKVLSISPEEERISLSIKALEDAPEPQQKESSKKSSPKPDVKQPSLRDEDEDSSFTLGDQIGDQLSSFMNNDDEE</sequence>
<evidence type="ECO:0000313" key="9">
    <source>
        <dbReference type="Proteomes" id="UP000307201"/>
    </source>
</evidence>
<comment type="similarity">
    <text evidence="1">Belongs to the bacterial ribosomal protein bS1 family.</text>
</comment>
<feature type="domain" description="S1 motif" evidence="6">
    <location>
        <begin position="35"/>
        <end position="107"/>
    </location>
</feature>
<evidence type="ECO:0000259" key="6">
    <source>
        <dbReference type="PROSITE" id="PS50126"/>
    </source>
</evidence>
<dbReference type="FunFam" id="2.40.50.140:FF:000051">
    <property type="entry name" value="RNA-binding transcriptional accessory protein"/>
    <property type="match status" value="1"/>
</dbReference>
<protein>
    <submittedName>
        <fullName evidence="8">30S ribosomal protein S1</fullName>
    </submittedName>
</protein>
<gene>
    <name evidence="8" type="primary">rpsA</name>
    <name evidence="7" type="ORF">ACEN37_02880</name>
    <name evidence="8" type="ORF">FEZ48_07510</name>
</gene>
<dbReference type="Gene3D" id="2.40.50.140">
    <property type="entry name" value="Nucleic acid-binding proteins"/>
    <property type="match status" value="4"/>
</dbReference>
<feature type="compositionally biased region" description="Basic and acidic residues" evidence="5">
    <location>
        <begin position="374"/>
        <end position="394"/>
    </location>
</feature>
<evidence type="ECO:0000313" key="8">
    <source>
        <dbReference type="EMBL" id="TLQ07123.1"/>
    </source>
</evidence>
<dbReference type="NCBIfam" id="NF005208">
    <property type="entry name" value="PRK06676.1"/>
    <property type="match status" value="1"/>
</dbReference>
<feature type="domain" description="S1 motif" evidence="6">
    <location>
        <begin position="211"/>
        <end position="279"/>
    </location>
</feature>
<dbReference type="AlphaFoldDB" id="A0A5R9C303"/>
<dbReference type="InterPro" id="IPR050437">
    <property type="entry name" value="Ribos_protein_bS1-like"/>
</dbReference>
<dbReference type="CDD" id="cd05688">
    <property type="entry name" value="S1_RPS1_repeat_ec3"/>
    <property type="match status" value="1"/>
</dbReference>
<keyword evidence="10" id="KW-1185">Reference proteome</keyword>
<evidence type="ECO:0000313" key="7">
    <source>
        <dbReference type="EMBL" id="MFL2102190.1"/>
    </source>
</evidence>
<dbReference type="SMART" id="SM00316">
    <property type="entry name" value="S1"/>
    <property type="match status" value="4"/>
</dbReference>
<keyword evidence="2 8" id="KW-0689">Ribosomal protein</keyword>
<evidence type="ECO:0000256" key="2">
    <source>
        <dbReference type="ARBA" id="ARBA00022980"/>
    </source>
</evidence>
<reference evidence="7 10" key="2">
    <citation type="submission" date="2024-08" db="EMBL/GenBank/DDBJ databases">
        <authorList>
            <person name="Arias E."/>
        </authorList>
    </citation>
    <scope>NUCLEOTIDE SEQUENCE [LARGE SCALE GENOMIC DNA]</scope>
    <source>
        <strain evidence="7 10">FAM 24106</strain>
    </source>
</reference>
<feature type="domain" description="S1 motif" evidence="6">
    <location>
        <begin position="125"/>
        <end position="190"/>
    </location>
</feature>
<reference evidence="8 9" key="1">
    <citation type="submission" date="2019-05" db="EMBL/GenBank/DDBJ databases">
        <title>The metagenome of a microbial culture collection derived from dairy environment covers the genomic content of the human microbiome.</title>
        <authorList>
            <person name="Roder T."/>
            <person name="Wuthrich D."/>
            <person name="Sattari Z."/>
            <person name="Von Ah U."/>
            <person name="Bar C."/>
            <person name="Ronchi F."/>
            <person name="Macpherson A.J."/>
            <person name="Ganal-Vonarburg S.C."/>
            <person name="Bruggmann R."/>
            <person name="Vergeres G."/>
        </authorList>
    </citation>
    <scope>NUCLEOTIDE SEQUENCE [LARGE SCALE GENOMIC DNA]</scope>
    <source>
        <strain evidence="8 9">FAM 24235</strain>
    </source>
</reference>
<dbReference type="Pfam" id="PF00575">
    <property type="entry name" value="S1"/>
    <property type="match status" value="4"/>
</dbReference>
<dbReference type="PANTHER" id="PTHR10724">
    <property type="entry name" value="30S RIBOSOMAL PROTEIN S1"/>
    <property type="match status" value="1"/>
</dbReference>
<dbReference type="RefSeq" id="WP_138471983.1">
    <property type="nucleotide sequence ID" value="NZ_BKBH01000052.1"/>
</dbReference>
<comment type="function">
    <text evidence="4">Binds mRNA; thus facilitating recognition of the initiation point. It is needed to translate mRNA with a short Shine-Dalgarno (SD) purine-rich sequence.</text>
</comment>
<name>A0A5R9C303_9LACT</name>
<keyword evidence="3" id="KW-0687">Ribonucleoprotein</keyword>
<dbReference type="GO" id="GO:0006412">
    <property type="term" value="P:translation"/>
    <property type="evidence" value="ECO:0007669"/>
    <property type="project" value="TreeGrafter"/>
</dbReference>
<dbReference type="EMBL" id="VBTE01000020">
    <property type="protein sequence ID" value="TLQ07123.1"/>
    <property type="molecule type" value="Genomic_DNA"/>
</dbReference>
<evidence type="ECO:0000256" key="3">
    <source>
        <dbReference type="ARBA" id="ARBA00023274"/>
    </source>
</evidence>
<feature type="region of interest" description="Disordered" evidence="5">
    <location>
        <begin position="1"/>
        <end position="20"/>
    </location>
</feature>
<dbReference type="PROSITE" id="PS50126">
    <property type="entry name" value="S1"/>
    <property type="match status" value="4"/>
</dbReference>
<dbReference type="InterPro" id="IPR035104">
    <property type="entry name" value="Ribosomal_protein_S1-like"/>
</dbReference>
<evidence type="ECO:0000256" key="1">
    <source>
        <dbReference type="ARBA" id="ARBA00006767"/>
    </source>
</evidence>
<feature type="region of interest" description="Disordered" evidence="5">
    <location>
        <begin position="365"/>
        <end position="422"/>
    </location>
</feature>
<dbReference type="GO" id="GO:0003729">
    <property type="term" value="F:mRNA binding"/>
    <property type="evidence" value="ECO:0007669"/>
    <property type="project" value="UniProtKB-ARBA"/>
</dbReference>
<evidence type="ECO:0000313" key="10">
    <source>
        <dbReference type="Proteomes" id="UP001625374"/>
    </source>
</evidence>
<feature type="compositionally biased region" description="Polar residues" evidence="5">
    <location>
        <begin position="410"/>
        <end position="422"/>
    </location>
</feature>
<dbReference type="STRING" id="191770.SAMN04488013_10715"/>
<dbReference type="GO" id="GO:0003735">
    <property type="term" value="F:structural constituent of ribosome"/>
    <property type="evidence" value="ECO:0007669"/>
    <property type="project" value="TreeGrafter"/>
</dbReference>
<proteinExistence type="inferred from homology"/>
<dbReference type="InterPro" id="IPR003029">
    <property type="entry name" value="S1_domain"/>
</dbReference>
<evidence type="ECO:0000256" key="5">
    <source>
        <dbReference type="SAM" id="MobiDB-lite"/>
    </source>
</evidence>
<dbReference type="SUPFAM" id="SSF50249">
    <property type="entry name" value="Nucleic acid-binding proteins"/>
    <property type="match status" value="4"/>
</dbReference>
<dbReference type="PANTHER" id="PTHR10724:SF7">
    <property type="entry name" value="SMALL RIBOSOMAL SUBUNIT PROTEIN BS1C"/>
    <property type="match status" value="1"/>
</dbReference>
<dbReference type="Proteomes" id="UP000307201">
    <property type="component" value="Unassembled WGS sequence"/>
</dbReference>
<comment type="caution">
    <text evidence="8">The sequence shown here is derived from an EMBL/GenBank/DDBJ whole genome shotgun (WGS) entry which is preliminary data.</text>
</comment>
<dbReference type="FunFam" id="2.40.50.140:FF:000103">
    <property type="entry name" value="protein RRP5 homolog"/>
    <property type="match status" value="1"/>
</dbReference>
<dbReference type="GO" id="GO:0022627">
    <property type="term" value="C:cytosolic small ribosomal subunit"/>
    <property type="evidence" value="ECO:0007669"/>
    <property type="project" value="TreeGrafter"/>
</dbReference>
<evidence type="ECO:0000256" key="4">
    <source>
        <dbReference type="ARBA" id="ARBA00025604"/>
    </source>
</evidence>
<accession>A0A5R9C303</accession>
<dbReference type="InterPro" id="IPR012340">
    <property type="entry name" value="NA-bd_OB-fold"/>
</dbReference>
<dbReference type="OrthoDB" id="9804077at2"/>
<dbReference type="EMBL" id="JBGQQK010000005">
    <property type="protein sequence ID" value="MFL2102190.1"/>
    <property type="molecule type" value="Genomic_DNA"/>
</dbReference>
<dbReference type="PRINTS" id="PR00681">
    <property type="entry name" value="RIBOSOMALS1"/>
</dbReference>
<organism evidence="8 9">
    <name type="scientific">Marinilactibacillus psychrotolerans</name>
    <dbReference type="NCBI Taxonomy" id="191770"/>
    <lineage>
        <taxon>Bacteria</taxon>
        <taxon>Bacillati</taxon>
        <taxon>Bacillota</taxon>
        <taxon>Bacilli</taxon>
        <taxon>Lactobacillales</taxon>
        <taxon>Carnobacteriaceae</taxon>
        <taxon>Marinilactibacillus</taxon>
    </lineage>
</organism>
<dbReference type="CDD" id="cd05687">
    <property type="entry name" value="S1_RPS1_repeat_ec1_hs1"/>
    <property type="match status" value="1"/>
</dbReference>
<dbReference type="CDD" id="cd04465">
    <property type="entry name" value="S1_RPS1_repeat_ec2_hs2"/>
    <property type="match status" value="1"/>
</dbReference>